<evidence type="ECO:0000256" key="2">
    <source>
        <dbReference type="ARBA" id="ARBA00022540"/>
    </source>
</evidence>
<dbReference type="InterPro" id="IPR003890">
    <property type="entry name" value="MIF4G-like_typ-3"/>
</dbReference>
<evidence type="ECO:0000259" key="5">
    <source>
        <dbReference type="SMART" id="SM00543"/>
    </source>
</evidence>
<evidence type="ECO:0000256" key="1">
    <source>
        <dbReference type="ARBA" id="ARBA00005775"/>
    </source>
</evidence>
<dbReference type="EMBL" id="OZ037949">
    <property type="protein sequence ID" value="CAL1711238.1"/>
    <property type="molecule type" value="Genomic_DNA"/>
</dbReference>
<evidence type="ECO:0000256" key="4">
    <source>
        <dbReference type="SAM" id="MobiDB-lite"/>
    </source>
</evidence>
<evidence type="ECO:0000256" key="3">
    <source>
        <dbReference type="ARBA" id="ARBA00022917"/>
    </source>
</evidence>
<dbReference type="PANTHER" id="PTHR23253:SF9">
    <property type="entry name" value="EUKARYOTIC TRANSLATION INITIATION FACTOR 4 GAMMA 2"/>
    <property type="match status" value="1"/>
</dbReference>
<dbReference type="Proteomes" id="UP001497453">
    <property type="component" value="Chromosome 6"/>
</dbReference>
<dbReference type="Pfam" id="PF02847">
    <property type="entry name" value="MA3"/>
    <property type="match status" value="1"/>
</dbReference>
<evidence type="ECO:0000313" key="6">
    <source>
        <dbReference type="EMBL" id="CAL1711238.1"/>
    </source>
</evidence>
<sequence length="600" mass="67055">MHTSTQHLGPVAPLEMSANRWTPVSISKTGQAIDENSPEIVERKVKSLLNKLTMERFDSISDQIIQWANKPEAEKDGRTLIQVINLVFEKATGEARWSEMYARLCRKMMEQISNKVQAEGIRNAEGRPIAGGQLFRKYLINRCQKDFERGCVTKEATAASDGRDGESALNPDEYYSAQKAKRQYVGLVRFICGLFEMQMLTERIMHECIKKLLSNLDSPEEGEIESLCELMTAVGQFLDTPKARVHMEGYFTRMEELVKSPHVDYRTKFMLQDVIELRERRWISRSRVVSPTTIAAVREAAAKEKYASHKASYQRALRMTRAGSRRGGDRDQTVDPDSWIVTGPAAPRATPKADYVPNFAGIGKTASMSFGSGSVKKGKPSNRDSTISRTGLVIISSMSGQYLQPAKENFSSSSTQEALTKCRKRMLVSRPISKDGSNYILTASAADLDAEQVEPDAPSMLRTEAKTMIEGDSKEFFSLRNPDQGEVYFARLPVEHRHLLVDKLVTRAIKLKDADAQLVANLFHRACSKNLCSPAAFEKGFIPTARKLDDATKAFRLFAIMFNGAGLDTDAERRARIASVSVGNEEVFAILLLLSMPQPR</sequence>
<keyword evidence="7" id="KW-1185">Reference proteome</keyword>
<dbReference type="Gene3D" id="1.25.40.180">
    <property type="match status" value="2"/>
</dbReference>
<feature type="domain" description="MIF4G" evidence="5">
    <location>
        <begin position="42"/>
        <end position="281"/>
    </location>
</feature>
<keyword evidence="3" id="KW-0648">Protein biosynthesis</keyword>
<comment type="similarity">
    <text evidence="1">Belongs to the eukaryotic initiation factor 4G family.</text>
</comment>
<accession>A0ABP1DW01</accession>
<feature type="region of interest" description="Disordered" evidence="4">
    <location>
        <begin position="322"/>
        <end position="343"/>
    </location>
</feature>
<dbReference type="SUPFAM" id="SSF48371">
    <property type="entry name" value="ARM repeat"/>
    <property type="match status" value="2"/>
</dbReference>
<keyword evidence="2" id="KW-0396">Initiation factor</keyword>
<evidence type="ECO:0000313" key="7">
    <source>
        <dbReference type="Proteomes" id="UP001497453"/>
    </source>
</evidence>
<reference evidence="7" key="1">
    <citation type="submission" date="2024-04" db="EMBL/GenBank/DDBJ databases">
        <authorList>
            <person name="Shaw F."/>
            <person name="Minotto A."/>
        </authorList>
    </citation>
    <scope>NUCLEOTIDE SEQUENCE [LARGE SCALE GENOMIC DNA]</scope>
</reference>
<protein>
    <recommendedName>
        <fullName evidence="5">MIF4G domain-containing protein</fullName>
    </recommendedName>
</protein>
<proteinExistence type="inferred from homology"/>
<dbReference type="InterPro" id="IPR003891">
    <property type="entry name" value="Initiation_fac_eIF4g_MI"/>
</dbReference>
<dbReference type="Pfam" id="PF02854">
    <property type="entry name" value="MIF4G"/>
    <property type="match status" value="1"/>
</dbReference>
<name>A0ABP1DW01_9APHY</name>
<dbReference type="PANTHER" id="PTHR23253">
    <property type="entry name" value="EUKARYOTIC TRANSLATION INITIATION FACTOR 4 GAMMA"/>
    <property type="match status" value="1"/>
</dbReference>
<gene>
    <name evidence="6" type="ORF">GFSPODELE1_LOCUS8247</name>
</gene>
<organism evidence="6 7">
    <name type="scientific">Somion occarium</name>
    <dbReference type="NCBI Taxonomy" id="3059160"/>
    <lineage>
        <taxon>Eukaryota</taxon>
        <taxon>Fungi</taxon>
        <taxon>Dikarya</taxon>
        <taxon>Basidiomycota</taxon>
        <taxon>Agaricomycotina</taxon>
        <taxon>Agaricomycetes</taxon>
        <taxon>Polyporales</taxon>
        <taxon>Cerrenaceae</taxon>
        <taxon>Somion</taxon>
    </lineage>
</organism>
<dbReference type="SMART" id="SM00543">
    <property type="entry name" value="MIF4G"/>
    <property type="match status" value="1"/>
</dbReference>
<dbReference type="InterPro" id="IPR016024">
    <property type="entry name" value="ARM-type_fold"/>
</dbReference>